<keyword evidence="3 10" id="KW-0812">Transmembrane</keyword>
<evidence type="ECO:0000256" key="2">
    <source>
        <dbReference type="ARBA" id="ARBA00022475"/>
    </source>
</evidence>
<feature type="transmembrane region" description="Helical" evidence="10">
    <location>
        <begin position="462"/>
        <end position="480"/>
    </location>
</feature>
<reference evidence="12 13" key="1">
    <citation type="journal article" date="2023" name="Sci. Data">
        <title>Genome assembly of the Korean intertidal mud-creeper Batillaria attramentaria.</title>
        <authorList>
            <person name="Patra A.K."/>
            <person name="Ho P.T."/>
            <person name="Jun S."/>
            <person name="Lee S.J."/>
            <person name="Kim Y."/>
            <person name="Won Y.J."/>
        </authorList>
    </citation>
    <scope>NUCLEOTIDE SEQUENCE [LARGE SCALE GENOMIC DNA]</scope>
    <source>
        <strain evidence="12">Wonlab-2016</strain>
    </source>
</reference>
<feature type="transmembrane region" description="Helical" evidence="10">
    <location>
        <begin position="209"/>
        <end position="238"/>
    </location>
</feature>
<feature type="region of interest" description="Disordered" evidence="9">
    <location>
        <begin position="822"/>
        <end position="871"/>
    </location>
</feature>
<evidence type="ECO:0000259" key="11">
    <source>
        <dbReference type="PROSITE" id="PS50262"/>
    </source>
</evidence>
<evidence type="ECO:0000256" key="5">
    <source>
        <dbReference type="ARBA" id="ARBA00023040"/>
    </source>
</evidence>
<feature type="compositionally biased region" description="Low complexity" evidence="9">
    <location>
        <begin position="346"/>
        <end position="355"/>
    </location>
</feature>
<feature type="transmembrane region" description="Helical" evidence="10">
    <location>
        <begin position="901"/>
        <end position="922"/>
    </location>
</feature>
<dbReference type="InterPro" id="IPR017452">
    <property type="entry name" value="GPCR_Rhodpsn_7TM"/>
</dbReference>
<dbReference type="AlphaFoldDB" id="A0ABD0LI16"/>
<dbReference type="GO" id="GO:0004930">
    <property type="term" value="F:G protein-coupled receptor activity"/>
    <property type="evidence" value="ECO:0007669"/>
    <property type="project" value="UniProtKB-KW"/>
</dbReference>
<protein>
    <recommendedName>
        <fullName evidence="11">G-protein coupled receptors family 1 profile domain-containing protein</fullName>
    </recommendedName>
</protein>
<feature type="compositionally biased region" description="Acidic residues" evidence="9">
    <location>
        <begin position="332"/>
        <end position="343"/>
    </location>
</feature>
<evidence type="ECO:0000256" key="8">
    <source>
        <dbReference type="ARBA" id="ARBA00023224"/>
    </source>
</evidence>
<feature type="region of interest" description="Disordered" evidence="9">
    <location>
        <begin position="303"/>
        <end position="433"/>
    </location>
</feature>
<evidence type="ECO:0000313" key="12">
    <source>
        <dbReference type="EMBL" id="KAK7498871.1"/>
    </source>
</evidence>
<keyword evidence="13" id="KW-1185">Reference proteome</keyword>
<feature type="transmembrane region" description="Helical" evidence="10">
    <location>
        <begin position="161"/>
        <end position="182"/>
    </location>
</feature>
<keyword evidence="4 10" id="KW-1133">Transmembrane helix</keyword>
<dbReference type="InterPro" id="IPR000276">
    <property type="entry name" value="GPCR_Rhodpsn"/>
</dbReference>
<comment type="subcellular location">
    <subcellularLocation>
        <location evidence="1">Cell membrane</location>
        <topology evidence="1">Multi-pass membrane protein</topology>
    </subcellularLocation>
</comment>
<evidence type="ECO:0000256" key="3">
    <source>
        <dbReference type="ARBA" id="ARBA00022692"/>
    </source>
</evidence>
<feature type="transmembrane region" description="Helical" evidence="10">
    <location>
        <begin position="650"/>
        <end position="672"/>
    </location>
</feature>
<evidence type="ECO:0000256" key="10">
    <source>
        <dbReference type="SAM" id="Phobius"/>
    </source>
</evidence>
<dbReference type="PANTHER" id="PTHR24230">
    <property type="entry name" value="G-PROTEIN COUPLED RECEPTOR"/>
    <property type="match status" value="1"/>
</dbReference>
<dbReference type="PANTHER" id="PTHR24230:SF158">
    <property type="entry name" value="G-PROTEIN COUPLED RECEPTORS FAMILY 1 PROFILE DOMAIN-CONTAINING PROTEIN"/>
    <property type="match status" value="1"/>
</dbReference>
<evidence type="ECO:0000256" key="4">
    <source>
        <dbReference type="ARBA" id="ARBA00022989"/>
    </source>
</evidence>
<gene>
    <name evidence="12" type="ORF">BaRGS_00009963</name>
</gene>
<feature type="transmembrane region" description="Helical" evidence="10">
    <location>
        <begin position="48"/>
        <end position="72"/>
    </location>
</feature>
<accession>A0ABD0LI16</accession>
<dbReference type="Pfam" id="PF00001">
    <property type="entry name" value="7tm_1"/>
    <property type="match status" value="2"/>
</dbReference>
<evidence type="ECO:0000313" key="13">
    <source>
        <dbReference type="Proteomes" id="UP001519460"/>
    </source>
</evidence>
<dbReference type="EMBL" id="JACVVK020000048">
    <property type="protein sequence ID" value="KAK7498871.1"/>
    <property type="molecule type" value="Genomic_DNA"/>
</dbReference>
<dbReference type="Gene3D" id="1.20.1070.10">
    <property type="entry name" value="Rhodopsin 7-helix transmembrane proteins"/>
    <property type="match status" value="3"/>
</dbReference>
<proteinExistence type="predicted"/>
<feature type="transmembrane region" description="Helical" evidence="10">
    <location>
        <begin position="609"/>
        <end position="629"/>
    </location>
</feature>
<feature type="region of interest" description="Disordered" evidence="9">
    <location>
        <begin position="779"/>
        <end position="800"/>
    </location>
</feature>
<dbReference type="GO" id="GO:0005886">
    <property type="term" value="C:plasma membrane"/>
    <property type="evidence" value="ECO:0007669"/>
    <property type="project" value="UniProtKB-SubCell"/>
</dbReference>
<dbReference type="PRINTS" id="PR00237">
    <property type="entry name" value="GPCRRHODOPSN"/>
</dbReference>
<feature type="domain" description="G-protein coupled receptors family 1 profile" evidence="11">
    <location>
        <begin position="551"/>
        <end position="959"/>
    </location>
</feature>
<comment type="caution">
    <text evidence="12">The sequence shown here is derived from an EMBL/GenBank/DDBJ whole genome shotgun (WGS) entry which is preliminary data.</text>
</comment>
<evidence type="ECO:0000256" key="9">
    <source>
        <dbReference type="SAM" id="MobiDB-lite"/>
    </source>
</evidence>
<feature type="region of interest" description="Disordered" evidence="9">
    <location>
        <begin position="1"/>
        <end position="26"/>
    </location>
</feature>
<dbReference type="PROSITE" id="PS50262">
    <property type="entry name" value="G_PROTEIN_RECEP_F1_2"/>
    <property type="match status" value="2"/>
</dbReference>
<dbReference type="CDD" id="cd00637">
    <property type="entry name" value="7tm_classA_rhodopsin-like"/>
    <property type="match status" value="2"/>
</dbReference>
<evidence type="ECO:0000256" key="7">
    <source>
        <dbReference type="ARBA" id="ARBA00023170"/>
    </source>
</evidence>
<dbReference type="Proteomes" id="UP001519460">
    <property type="component" value="Unassembled WGS sequence"/>
</dbReference>
<feature type="transmembrane region" description="Helical" evidence="10">
    <location>
        <begin position="537"/>
        <end position="558"/>
    </location>
</feature>
<keyword evidence="2" id="KW-1003">Cell membrane</keyword>
<evidence type="ECO:0000256" key="6">
    <source>
        <dbReference type="ARBA" id="ARBA00023136"/>
    </source>
</evidence>
<feature type="transmembrane region" description="Helical" evidence="10">
    <location>
        <begin position="81"/>
        <end position="100"/>
    </location>
</feature>
<feature type="transmembrane region" description="Helical" evidence="10">
    <location>
        <begin position="120"/>
        <end position="140"/>
    </location>
</feature>
<feature type="compositionally biased region" description="Basic residues" evidence="9">
    <location>
        <begin position="390"/>
        <end position="399"/>
    </location>
</feature>
<dbReference type="SUPFAM" id="SSF81321">
    <property type="entry name" value="Family A G protein-coupled receptor-like"/>
    <property type="match status" value="2"/>
</dbReference>
<keyword evidence="5" id="KW-0297">G-protein coupled receptor</keyword>
<feature type="domain" description="G-protein coupled receptors family 1 profile" evidence="11">
    <location>
        <begin position="62"/>
        <end position="479"/>
    </location>
</feature>
<keyword evidence="7" id="KW-0675">Receptor</keyword>
<evidence type="ECO:0000256" key="1">
    <source>
        <dbReference type="ARBA" id="ARBA00004651"/>
    </source>
</evidence>
<name>A0ABD0LI16_9CAEN</name>
<sequence>MVGRTKKTMNTTNAYYDRNRTGSPTSAETQAEFLSNLSRESFRNRGPVFAYLMMLIVVGTVGNILVLLVYWLRIRPDVPRVFILAMGVCDLLTSVVGLPLQLATIRYAYDTYSLWFCRGMFAAATFPTQCSGLLLVVIAVQRFQRVRYPNSAMDIRDAWNLVAVSVFLTLIFFAPFVPLYGIRTKTVDGIAVKMCWIADEYSGQSFQKVMYNIVIAIFFLGGLIVMVFAYSHIGYLLWTQRKLFKSAVTSVPSSVVEGTSLKRKHMYGDHVPPRPDYLKGLAVNTVIPVSQLPSDLRKITERTEKAEGIISNTPPVTSPPRVPEAMAGAEHEETESQSDDEDTPYSSQDSSSSDSLKGRPGGKYRRKGDQGRRHNSLHADSANVRDPSKEKHKPWRPHRERVMSSNQERAPGRLQTVTSSHRPNIRPSASDPYPYTPSACNMASKYDAFEGYKRIQERTTRMMAVLTILYVINWLPHLIARFKCSEPVNWCENFHNCGWNGYAIALRSYYVNSGVNAFVGEILSELSAASFRHRLPVVVYLITIAIVGMIGNILVLVVYRLRMKPSAIRVFIVAMAVYDLFTCVVSIPVQLVTIRYAYDTNNVWFCKAMFATATIPTQASGFILVFIAVERRSRLSSHPHVNISVLQAWRLVRVTLIVSIVIFGPFTAMYGIHTKTVRNVALKMCWVGDEYLNAEPDDTIVFRVVLVTVFIGGSVSIMMAYFFLARALWKRSQFLKQRVTPGVQSTAENTVENAFRGKSFPPLIRLAHDTIDRLSTIMERTEDASTKGHSCSRSTEETDMKSGSKVLPLVFTKETMVAETHSLSVHSDRVSESSTEMPSTGVDQTNRNNQNTYGECEEESEEGDQSKTQSTQSSQQTLGWYFVLHDGSDRSASSFHNTTRMMIILTILYVINWLPHIVIRIIRVEPINWCDNFTDCGWNGEAIALRSMYLNSAVNAFVYSFCNPVFRQECLAVLGSVCSRRCVPENAMNMAMNG</sequence>
<organism evidence="12 13">
    <name type="scientific">Batillaria attramentaria</name>
    <dbReference type="NCBI Taxonomy" id="370345"/>
    <lineage>
        <taxon>Eukaryota</taxon>
        <taxon>Metazoa</taxon>
        <taxon>Spiralia</taxon>
        <taxon>Lophotrochozoa</taxon>
        <taxon>Mollusca</taxon>
        <taxon>Gastropoda</taxon>
        <taxon>Caenogastropoda</taxon>
        <taxon>Sorbeoconcha</taxon>
        <taxon>Cerithioidea</taxon>
        <taxon>Batillariidae</taxon>
        <taxon>Batillaria</taxon>
    </lineage>
</organism>
<keyword evidence="8" id="KW-0807">Transducer</keyword>
<feature type="transmembrane region" description="Helical" evidence="10">
    <location>
        <begin position="700"/>
        <end position="724"/>
    </location>
</feature>
<keyword evidence="6 10" id="KW-0472">Membrane</keyword>
<feature type="compositionally biased region" description="Polar residues" evidence="9">
    <location>
        <begin position="832"/>
        <end position="853"/>
    </location>
</feature>
<feature type="transmembrane region" description="Helical" evidence="10">
    <location>
        <begin position="570"/>
        <end position="589"/>
    </location>
</feature>